<dbReference type="InterPro" id="IPR040455">
    <property type="entry name" value="Atg6_BARA"/>
</dbReference>
<evidence type="ECO:0000256" key="1">
    <source>
        <dbReference type="ARBA" id="ARBA00005965"/>
    </source>
</evidence>
<feature type="domain" description="Atg6/beclin coiled-coil" evidence="4">
    <location>
        <begin position="152"/>
        <end position="285"/>
    </location>
</feature>
<comment type="similarity">
    <text evidence="1">Belongs to the beclin family.</text>
</comment>
<dbReference type="InterPro" id="IPR038274">
    <property type="entry name" value="Atg6/Beclin_C_sf"/>
</dbReference>
<dbReference type="PANTHER" id="PTHR12768:SF4">
    <property type="entry name" value="BECLIN-1"/>
    <property type="match status" value="1"/>
</dbReference>
<dbReference type="GO" id="GO:0000423">
    <property type="term" value="P:mitophagy"/>
    <property type="evidence" value="ECO:0007669"/>
    <property type="project" value="TreeGrafter"/>
</dbReference>
<dbReference type="GO" id="GO:0030674">
    <property type="term" value="F:protein-macromolecule adaptor activity"/>
    <property type="evidence" value="ECO:0007669"/>
    <property type="project" value="TreeGrafter"/>
</dbReference>
<reference evidence="6" key="1">
    <citation type="submission" date="2015-10" db="EMBL/GenBank/DDBJ databases">
        <authorList>
            <person name="Devillers H."/>
        </authorList>
    </citation>
    <scope>NUCLEOTIDE SEQUENCE [LARGE SCALE GENOMIC DNA]</scope>
</reference>
<dbReference type="GO" id="GO:0000407">
    <property type="term" value="C:phagophore assembly site"/>
    <property type="evidence" value="ECO:0007669"/>
    <property type="project" value="TreeGrafter"/>
</dbReference>
<accession>A0A0P1KKS4</accession>
<feature type="domain" description="Atg6 BARA" evidence="3">
    <location>
        <begin position="288"/>
        <end position="471"/>
    </location>
</feature>
<keyword evidence="6" id="KW-1185">Reference proteome</keyword>
<dbReference type="OrthoDB" id="20368at2759"/>
<organism evidence="5 6">
    <name type="scientific">Lachancea quebecensis</name>
    <dbReference type="NCBI Taxonomy" id="1654605"/>
    <lineage>
        <taxon>Eukaryota</taxon>
        <taxon>Fungi</taxon>
        <taxon>Dikarya</taxon>
        <taxon>Ascomycota</taxon>
        <taxon>Saccharomycotina</taxon>
        <taxon>Saccharomycetes</taxon>
        <taxon>Saccharomycetales</taxon>
        <taxon>Saccharomycetaceae</taxon>
        <taxon>Lachancea</taxon>
    </lineage>
</organism>
<evidence type="ECO:0000259" key="3">
    <source>
        <dbReference type="Pfam" id="PF04111"/>
    </source>
</evidence>
<dbReference type="Gene3D" id="1.10.418.40">
    <property type="entry name" value="Autophagy protein 6/Beclin 1"/>
    <property type="match status" value="1"/>
</dbReference>
<dbReference type="Gene3D" id="6.10.250.3110">
    <property type="match status" value="1"/>
</dbReference>
<sequence>MKKFREILKRHLPNFDKHCEMGDDDVLKCQNCQVPLEIDSSLIDLSLAQRSLLMNTATEPSVPTEIIPPDRLRRLDSVKKGSSLNLQPSVLNNLDSYVFLGGESSTLQQLRWDGESGDEADDNVTSKTLSSRVSTLTNIFNVLSSKSNIDYPVCQDCCDLLIQKLKGEYEEALKERDTYSDFLHRLKKQQELERHDTSETSIDLESGGVDTKKEQEELLQELIELEKKEAELDSTIEDLERELQAKKDQDMAELEAMNSRDFEKLEFMRELQSLKNQYESTLNNLDKLRKTNVYNETFRISHDGPFGTINGMRLGGLDDKPVPWQEINGALGQVILLLATICARLKLKLNGYILRPMGSFSKIEKFDLKTQEWQSFDAFSDGSFKLGRFFHKETSFDRAMVSILEVISQITSRLSVERSSDSEEIELPYNMHGDKINGMVVKLCGNKPALEWTTACKFILTNCKWLLAFSSSMIDDVQ</sequence>
<keyword evidence="2" id="KW-0175">Coiled coil</keyword>
<protein>
    <submittedName>
        <fullName evidence="5">LAQU0S01e07030g1_1</fullName>
    </submittedName>
</protein>
<evidence type="ECO:0000313" key="6">
    <source>
        <dbReference type="Proteomes" id="UP000236544"/>
    </source>
</evidence>
<evidence type="ECO:0000256" key="2">
    <source>
        <dbReference type="SAM" id="Coils"/>
    </source>
</evidence>
<evidence type="ECO:0000313" key="5">
    <source>
        <dbReference type="EMBL" id="CUS20458.1"/>
    </source>
</evidence>
<dbReference type="PANTHER" id="PTHR12768">
    <property type="entry name" value="BECLIN 1"/>
    <property type="match status" value="1"/>
</dbReference>
<dbReference type="GO" id="GO:0006995">
    <property type="term" value="P:cellular response to nitrogen starvation"/>
    <property type="evidence" value="ECO:0007669"/>
    <property type="project" value="TreeGrafter"/>
</dbReference>
<gene>
    <name evidence="5" type="ORF">LAQU0_S01e07030g</name>
</gene>
<name>A0A0P1KKS4_9SACH</name>
<dbReference type="GO" id="GO:0034271">
    <property type="term" value="C:phosphatidylinositol 3-kinase complex, class III, type I"/>
    <property type="evidence" value="ECO:0007669"/>
    <property type="project" value="TreeGrafter"/>
</dbReference>
<evidence type="ECO:0000259" key="4">
    <source>
        <dbReference type="Pfam" id="PF17675"/>
    </source>
</evidence>
<dbReference type="GO" id="GO:0045324">
    <property type="term" value="P:late endosome to vacuole transport"/>
    <property type="evidence" value="ECO:0007669"/>
    <property type="project" value="TreeGrafter"/>
</dbReference>
<dbReference type="InterPro" id="IPR007243">
    <property type="entry name" value="Atg6/Beclin"/>
</dbReference>
<dbReference type="GO" id="GO:0034272">
    <property type="term" value="C:phosphatidylinositol 3-kinase complex, class III, type II"/>
    <property type="evidence" value="ECO:0007669"/>
    <property type="project" value="TreeGrafter"/>
</dbReference>
<feature type="coiled-coil region" evidence="2">
    <location>
        <begin position="208"/>
        <end position="291"/>
    </location>
</feature>
<dbReference type="InterPro" id="IPR041691">
    <property type="entry name" value="Atg6/beclin_CC"/>
</dbReference>
<dbReference type="AlphaFoldDB" id="A0A0P1KKS4"/>
<dbReference type="GO" id="GO:0000045">
    <property type="term" value="P:autophagosome assembly"/>
    <property type="evidence" value="ECO:0007669"/>
    <property type="project" value="TreeGrafter"/>
</dbReference>
<dbReference type="Pfam" id="PF17675">
    <property type="entry name" value="APG6_N"/>
    <property type="match status" value="1"/>
</dbReference>
<proteinExistence type="inferred from homology"/>
<dbReference type="GO" id="GO:0043548">
    <property type="term" value="F:phosphatidylinositol 3-kinase binding"/>
    <property type="evidence" value="ECO:0007669"/>
    <property type="project" value="TreeGrafter"/>
</dbReference>
<dbReference type="EMBL" id="LN890560">
    <property type="protein sequence ID" value="CUS20458.1"/>
    <property type="molecule type" value="Genomic_DNA"/>
</dbReference>
<dbReference type="Proteomes" id="UP000236544">
    <property type="component" value="Unassembled WGS sequence"/>
</dbReference>
<dbReference type="Pfam" id="PF04111">
    <property type="entry name" value="APG6"/>
    <property type="match status" value="1"/>
</dbReference>